<dbReference type="EMBL" id="MEXR01000043">
    <property type="protein sequence ID" value="OGD08983.1"/>
    <property type="molecule type" value="Genomic_DNA"/>
</dbReference>
<reference evidence="1 2" key="1">
    <citation type="journal article" date="2016" name="Nat. Commun.">
        <title>Thousands of microbial genomes shed light on interconnected biogeochemical processes in an aquifer system.</title>
        <authorList>
            <person name="Anantharaman K."/>
            <person name="Brown C.T."/>
            <person name="Hug L.A."/>
            <person name="Sharon I."/>
            <person name="Castelle C.J."/>
            <person name="Probst A.J."/>
            <person name="Thomas B.C."/>
            <person name="Singh A."/>
            <person name="Wilkins M.J."/>
            <person name="Karaoz U."/>
            <person name="Brodie E.L."/>
            <person name="Williams K.H."/>
            <person name="Hubbard S.S."/>
            <person name="Banfield J.F."/>
        </authorList>
    </citation>
    <scope>NUCLEOTIDE SEQUENCE [LARGE SCALE GENOMIC DNA]</scope>
</reference>
<sequence length="144" mass="16495">MSSPTHPNFLDNLLLKLYPRYIYPGQMCRTLATVNIGVIHKLPDIHPYWKIMDYLYLKKDARLKYLGLARSLKLTGDVQPLYTIMEVVEPRVDENKSFDKQLTPGDLICLTPYDRQFIVAELANSPSSYSIDSHLSDVIAPIPK</sequence>
<organism evidence="1 2">
    <name type="scientific">Candidatus Amesbacteria bacterium RIFOXYB1_FULL_44_23</name>
    <dbReference type="NCBI Taxonomy" id="1797263"/>
    <lineage>
        <taxon>Bacteria</taxon>
        <taxon>Candidatus Amesiibacteriota</taxon>
    </lineage>
</organism>
<accession>A0A1F4ZRC1</accession>
<gene>
    <name evidence="1" type="ORF">A2397_05820</name>
</gene>
<dbReference type="AlphaFoldDB" id="A0A1F4ZRC1"/>
<name>A0A1F4ZRC1_9BACT</name>
<proteinExistence type="predicted"/>
<dbReference type="Proteomes" id="UP000176424">
    <property type="component" value="Unassembled WGS sequence"/>
</dbReference>
<dbReference type="STRING" id="1797263.A2397_05820"/>
<evidence type="ECO:0000313" key="2">
    <source>
        <dbReference type="Proteomes" id="UP000176424"/>
    </source>
</evidence>
<evidence type="ECO:0000313" key="1">
    <source>
        <dbReference type="EMBL" id="OGD08983.1"/>
    </source>
</evidence>
<protein>
    <submittedName>
        <fullName evidence="1">Uncharacterized protein</fullName>
    </submittedName>
</protein>
<comment type="caution">
    <text evidence="1">The sequence shown here is derived from an EMBL/GenBank/DDBJ whole genome shotgun (WGS) entry which is preliminary data.</text>
</comment>